<dbReference type="Proteomes" id="UP000012019">
    <property type="component" value="Unassembled WGS sequence"/>
</dbReference>
<dbReference type="InterPro" id="IPR036388">
    <property type="entry name" value="WH-like_DNA-bd_sf"/>
</dbReference>
<dbReference type="NCBIfam" id="TIGR00738">
    <property type="entry name" value="rrf2_super"/>
    <property type="match status" value="1"/>
</dbReference>
<organism evidence="2 3">
    <name type="scientific">Methylophaga lonarensis MPL</name>
    <dbReference type="NCBI Taxonomy" id="1286106"/>
    <lineage>
        <taxon>Bacteria</taxon>
        <taxon>Pseudomonadati</taxon>
        <taxon>Pseudomonadota</taxon>
        <taxon>Gammaproteobacteria</taxon>
        <taxon>Thiotrichales</taxon>
        <taxon>Piscirickettsiaceae</taxon>
        <taxon>Methylophaga</taxon>
    </lineage>
</organism>
<dbReference type="eggNOG" id="COG1959">
    <property type="taxonomic scope" value="Bacteria"/>
</dbReference>
<dbReference type="InterPro" id="IPR036390">
    <property type="entry name" value="WH_DNA-bd_sf"/>
</dbReference>
<dbReference type="PATRIC" id="fig|1286106.3.peg.416"/>
<sequence>MQLTTHTDYALRLLVYLAIKDGEQTATIHEAAERYNISANHLAKVVQMLVQQGYVKSQRGRGGGLSLAKPSHEINIGALIRKTENLQLLSCFSEPASCPITPACVLKHALGKAQTAFLEVLDQYHLTDLVTNRNKLRELMKVS</sequence>
<dbReference type="AlphaFoldDB" id="M7PJG5"/>
<keyword evidence="3" id="KW-1185">Reference proteome</keyword>
<dbReference type="RefSeq" id="WP_009725462.1">
    <property type="nucleotide sequence ID" value="NZ_APHR01000009.1"/>
</dbReference>
<protein>
    <submittedName>
        <fullName evidence="2">Nitrite-sensitive transcriptional repressor NsrR</fullName>
    </submittedName>
</protein>
<dbReference type="Gene3D" id="1.10.10.10">
    <property type="entry name" value="Winged helix-like DNA-binding domain superfamily/Winged helix DNA-binding domain"/>
    <property type="match status" value="1"/>
</dbReference>
<dbReference type="PANTHER" id="PTHR33221:SF4">
    <property type="entry name" value="HTH-TYPE TRANSCRIPTIONAL REPRESSOR NSRR"/>
    <property type="match status" value="1"/>
</dbReference>
<comment type="caution">
    <text evidence="2">The sequence shown here is derived from an EMBL/GenBank/DDBJ whole genome shotgun (WGS) entry which is preliminary data.</text>
</comment>
<dbReference type="PANTHER" id="PTHR33221">
    <property type="entry name" value="WINGED HELIX-TURN-HELIX TRANSCRIPTIONAL REGULATOR, RRF2 FAMILY"/>
    <property type="match status" value="1"/>
</dbReference>
<accession>M7PJG5</accession>
<dbReference type="EMBL" id="APHR01000009">
    <property type="protein sequence ID" value="EMR14045.1"/>
    <property type="molecule type" value="Genomic_DNA"/>
</dbReference>
<dbReference type="STRING" id="1286106.MPL1_02066"/>
<evidence type="ECO:0000313" key="3">
    <source>
        <dbReference type="Proteomes" id="UP000012019"/>
    </source>
</evidence>
<dbReference type="InterPro" id="IPR000944">
    <property type="entry name" value="Tscrpt_reg_Rrf2"/>
</dbReference>
<reference evidence="2 3" key="1">
    <citation type="journal article" date="2013" name="Genome Announc.">
        <title>Draft Genome Sequence of Methylophaga lonarensis MPLT, a Haloalkaliphilic (Non-Methane-Utilizing) Methylotroph.</title>
        <authorList>
            <person name="Shetty S.A."/>
            <person name="Marathe N.P."/>
            <person name="Munot H."/>
            <person name="Antony C.P."/>
            <person name="Dhotre D.P."/>
            <person name="Murrell J.C."/>
            <person name="Shouche Y.S."/>
        </authorList>
    </citation>
    <scope>NUCLEOTIDE SEQUENCE [LARGE SCALE GENOMIC DNA]</scope>
    <source>
        <strain evidence="2 3">MPL</strain>
    </source>
</reference>
<dbReference type="GO" id="GO:0003677">
    <property type="term" value="F:DNA binding"/>
    <property type="evidence" value="ECO:0007669"/>
    <property type="project" value="UniProtKB-KW"/>
</dbReference>
<dbReference type="GO" id="GO:0005829">
    <property type="term" value="C:cytosol"/>
    <property type="evidence" value="ECO:0007669"/>
    <property type="project" value="TreeGrafter"/>
</dbReference>
<gene>
    <name evidence="2" type="ORF">MPL1_02066</name>
</gene>
<keyword evidence="1" id="KW-0238">DNA-binding</keyword>
<dbReference type="GO" id="GO:0003700">
    <property type="term" value="F:DNA-binding transcription factor activity"/>
    <property type="evidence" value="ECO:0007669"/>
    <property type="project" value="TreeGrafter"/>
</dbReference>
<dbReference type="Pfam" id="PF02082">
    <property type="entry name" value="Rrf2"/>
    <property type="match status" value="1"/>
</dbReference>
<dbReference type="SUPFAM" id="SSF46785">
    <property type="entry name" value="Winged helix' DNA-binding domain"/>
    <property type="match status" value="1"/>
</dbReference>
<evidence type="ECO:0000313" key="2">
    <source>
        <dbReference type="EMBL" id="EMR14045.1"/>
    </source>
</evidence>
<name>M7PJG5_9GAMM</name>
<proteinExistence type="predicted"/>
<evidence type="ECO:0000256" key="1">
    <source>
        <dbReference type="ARBA" id="ARBA00023125"/>
    </source>
</evidence>
<dbReference type="OrthoDB" id="9795923at2"/>
<dbReference type="PROSITE" id="PS51197">
    <property type="entry name" value="HTH_RRF2_2"/>
    <property type="match status" value="1"/>
</dbReference>